<dbReference type="AlphaFoldDB" id="A0A4Y2HW13"/>
<evidence type="ECO:0000313" key="1">
    <source>
        <dbReference type="EMBL" id="GBM69405.1"/>
    </source>
</evidence>
<keyword evidence="2" id="KW-1185">Reference proteome</keyword>
<name>A0A4Y2HW13_ARAVE</name>
<organism evidence="1 2">
    <name type="scientific">Araneus ventricosus</name>
    <name type="common">Orbweaver spider</name>
    <name type="synonym">Epeira ventricosa</name>
    <dbReference type="NCBI Taxonomy" id="182803"/>
    <lineage>
        <taxon>Eukaryota</taxon>
        <taxon>Metazoa</taxon>
        <taxon>Ecdysozoa</taxon>
        <taxon>Arthropoda</taxon>
        <taxon>Chelicerata</taxon>
        <taxon>Arachnida</taxon>
        <taxon>Araneae</taxon>
        <taxon>Araneomorphae</taxon>
        <taxon>Entelegynae</taxon>
        <taxon>Araneoidea</taxon>
        <taxon>Araneidae</taxon>
        <taxon>Araneus</taxon>
    </lineage>
</organism>
<comment type="caution">
    <text evidence="1">The sequence shown here is derived from an EMBL/GenBank/DDBJ whole genome shotgun (WGS) entry which is preliminary data.</text>
</comment>
<proteinExistence type="predicted"/>
<accession>A0A4Y2HW13</accession>
<dbReference type="Proteomes" id="UP000499080">
    <property type="component" value="Unassembled WGS sequence"/>
</dbReference>
<gene>
    <name evidence="1" type="ORF">AVEN_158713_1</name>
</gene>
<protein>
    <submittedName>
        <fullName evidence="1">Uncharacterized protein</fullName>
    </submittedName>
</protein>
<sequence>MLVMASGGGSGACGTWTDVLYPVGSRRERVGCRTAVSTSAVLCRCAGWDCFAAARRFGPDGFGQVGL</sequence>
<reference evidence="1 2" key="1">
    <citation type="journal article" date="2019" name="Sci. Rep.">
        <title>Orb-weaving spider Araneus ventricosus genome elucidates the spidroin gene catalogue.</title>
        <authorList>
            <person name="Kono N."/>
            <person name="Nakamura H."/>
            <person name="Ohtoshi R."/>
            <person name="Moran D.A.P."/>
            <person name="Shinohara A."/>
            <person name="Yoshida Y."/>
            <person name="Fujiwara M."/>
            <person name="Mori M."/>
            <person name="Tomita M."/>
            <person name="Arakawa K."/>
        </authorList>
    </citation>
    <scope>NUCLEOTIDE SEQUENCE [LARGE SCALE GENOMIC DNA]</scope>
</reference>
<evidence type="ECO:0000313" key="2">
    <source>
        <dbReference type="Proteomes" id="UP000499080"/>
    </source>
</evidence>
<dbReference type="EMBL" id="BGPR01002193">
    <property type="protein sequence ID" value="GBM69405.1"/>
    <property type="molecule type" value="Genomic_DNA"/>
</dbReference>